<organism evidence="2 3">
    <name type="scientific">Catagonus wagneri</name>
    <name type="common">Chacoan peccary</name>
    <dbReference type="NCBI Taxonomy" id="51154"/>
    <lineage>
        <taxon>Eukaryota</taxon>
        <taxon>Metazoa</taxon>
        <taxon>Chordata</taxon>
        <taxon>Craniata</taxon>
        <taxon>Vertebrata</taxon>
        <taxon>Euteleostomi</taxon>
        <taxon>Mammalia</taxon>
        <taxon>Eutheria</taxon>
        <taxon>Laurasiatheria</taxon>
        <taxon>Artiodactyla</taxon>
        <taxon>Suina</taxon>
        <taxon>Tayassuidae</taxon>
        <taxon>Catagonus</taxon>
    </lineage>
</organism>
<dbReference type="Proteomes" id="UP000694540">
    <property type="component" value="Unplaced"/>
</dbReference>
<dbReference type="Ensembl" id="ENSCWAT00000027825.1">
    <property type="protein sequence ID" value="ENSCWAP00000025671.1"/>
    <property type="gene ID" value="ENSCWAG00000019469.1"/>
</dbReference>
<keyword evidence="1" id="KW-1133">Transmembrane helix</keyword>
<keyword evidence="1" id="KW-0472">Membrane</keyword>
<keyword evidence="3" id="KW-1185">Reference proteome</keyword>
<accession>A0A8C3X9X8</accession>
<sequence length="47" mass="5417">IFLLNSWESYNSNQALMLTFFFSSLPIFVVSVCQVQLQPWFPGGGRF</sequence>
<keyword evidence="1" id="KW-0812">Transmembrane</keyword>
<evidence type="ECO:0000256" key="1">
    <source>
        <dbReference type="SAM" id="Phobius"/>
    </source>
</evidence>
<feature type="transmembrane region" description="Helical" evidence="1">
    <location>
        <begin position="15"/>
        <end position="37"/>
    </location>
</feature>
<protein>
    <submittedName>
        <fullName evidence="2">Uncharacterized protein</fullName>
    </submittedName>
</protein>
<reference evidence="2" key="2">
    <citation type="submission" date="2025-09" db="UniProtKB">
        <authorList>
            <consortium name="Ensembl"/>
        </authorList>
    </citation>
    <scope>IDENTIFICATION</scope>
</reference>
<evidence type="ECO:0000313" key="2">
    <source>
        <dbReference type="Ensembl" id="ENSCWAP00000025671.1"/>
    </source>
</evidence>
<reference evidence="2" key="1">
    <citation type="submission" date="2025-08" db="UniProtKB">
        <authorList>
            <consortium name="Ensembl"/>
        </authorList>
    </citation>
    <scope>IDENTIFICATION</scope>
</reference>
<evidence type="ECO:0000313" key="3">
    <source>
        <dbReference type="Proteomes" id="UP000694540"/>
    </source>
</evidence>
<name>A0A8C3X9X8_9CETA</name>
<proteinExistence type="predicted"/>
<dbReference type="AlphaFoldDB" id="A0A8C3X9X8"/>